<protein>
    <submittedName>
        <fullName evidence="2">Uncharacterized protein</fullName>
    </submittedName>
</protein>
<feature type="region of interest" description="Disordered" evidence="1">
    <location>
        <begin position="1"/>
        <end position="42"/>
    </location>
</feature>
<proteinExistence type="predicted"/>
<reference evidence="3" key="1">
    <citation type="journal article" date="2019" name="Int. J. Syst. Evol. Microbiol.">
        <title>The Global Catalogue of Microorganisms (GCM) 10K type strain sequencing project: providing services to taxonomists for standard genome sequencing and annotation.</title>
        <authorList>
            <consortium name="The Broad Institute Genomics Platform"/>
            <consortium name="The Broad Institute Genome Sequencing Center for Infectious Disease"/>
            <person name="Wu L."/>
            <person name="Ma J."/>
        </authorList>
    </citation>
    <scope>NUCLEOTIDE SEQUENCE [LARGE SCALE GENOMIC DNA]</scope>
    <source>
        <strain evidence="3">JCM 12393</strain>
    </source>
</reference>
<keyword evidence="3" id="KW-1185">Reference proteome</keyword>
<evidence type="ECO:0000313" key="3">
    <source>
        <dbReference type="Proteomes" id="UP001499863"/>
    </source>
</evidence>
<organism evidence="2 3">
    <name type="scientific">Kitasatospora putterlickiae</name>
    <dbReference type="NCBI Taxonomy" id="221725"/>
    <lineage>
        <taxon>Bacteria</taxon>
        <taxon>Bacillati</taxon>
        <taxon>Actinomycetota</taxon>
        <taxon>Actinomycetes</taxon>
        <taxon>Kitasatosporales</taxon>
        <taxon>Streptomycetaceae</taxon>
        <taxon>Kitasatospora</taxon>
    </lineage>
</organism>
<accession>A0ABP4J0S4</accession>
<evidence type="ECO:0000313" key="2">
    <source>
        <dbReference type="EMBL" id="GAA1403996.1"/>
    </source>
</evidence>
<gene>
    <name evidence="2" type="ORF">GCM10009639_49490</name>
</gene>
<name>A0ABP4J0S4_9ACTN</name>
<dbReference type="EMBL" id="BAAAKJ010000266">
    <property type="protein sequence ID" value="GAA1403996.1"/>
    <property type="molecule type" value="Genomic_DNA"/>
</dbReference>
<sequence>MDETVDEAVGDGSAAQVGGTVRTVQARATADAETVRREDEDMAVPPRLKWMSRQSSQTIRHMSNTERYFTRWGDVGVRG</sequence>
<comment type="caution">
    <text evidence="2">The sequence shown here is derived from an EMBL/GenBank/DDBJ whole genome shotgun (WGS) entry which is preliminary data.</text>
</comment>
<evidence type="ECO:0000256" key="1">
    <source>
        <dbReference type="SAM" id="MobiDB-lite"/>
    </source>
</evidence>
<dbReference type="Proteomes" id="UP001499863">
    <property type="component" value="Unassembled WGS sequence"/>
</dbReference>